<feature type="region of interest" description="Disordered" evidence="8">
    <location>
        <begin position="433"/>
        <end position="493"/>
    </location>
</feature>
<comment type="domain">
    <text evidence="7">The N-terminal C2 domain associates with lipid membranes upon calcium binding.</text>
</comment>
<organism evidence="11 12">
    <name type="scientific">Magallana gigas</name>
    <name type="common">Pacific oyster</name>
    <name type="synonym">Crassostrea gigas</name>
    <dbReference type="NCBI Taxonomy" id="29159"/>
    <lineage>
        <taxon>Eukaryota</taxon>
        <taxon>Metazoa</taxon>
        <taxon>Spiralia</taxon>
        <taxon>Lophotrochozoa</taxon>
        <taxon>Mollusca</taxon>
        <taxon>Bivalvia</taxon>
        <taxon>Autobranchia</taxon>
        <taxon>Pteriomorphia</taxon>
        <taxon>Ostreida</taxon>
        <taxon>Ostreoidea</taxon>
        <taxon>Ostreidae</taxon>
        <taxon>Magallana</taxon>
    </lineage>
</organism>
<evidence type="ECO:0000256" key="3">
    <source>
        <dbReference type="ARBA" id="ARBA00022490"/>
    </source>
</evidence>
<keyword evidence="7" id="KW-0479">Metal-binding</keyword>
<dbReference type="InterPro" id="IPR035892">
    <property type="entry name" value="C2_domain_sf"/>
</dbReference>
<dbReference type="PROSITE" id="PS50004">
    <property type="entry name" value="C2"/>
    <property type="match status" value="1"/>
</dbReference>
<keyword evidence="5 6" id="KW-0443">Lipid metabolism</keyword>
<evidence type="ECO:0000313" key="12">
    <source>
        <dbReference type="Proteomes" id="UP000005408"/>
    </source>
</evidence>
<feature type="compositionally biased region" description="Acidic residues" evidence="8">
    <location>
        <begin position="436"/>
        <end position="457"/>
    </location>
</feature>
<evidence type="ECO:0000256" key="4">
    <source>
        <dbReference type="ARBA" id="ARBA00022801"/>
    </source>
</evidence>
<accession>A0A8W8IXF0</accession>
<name>A0A8W8IXF0_MAGGI</name>
<keyword evidence="3 7" id="KW-0963">Cytoplasm</keyword>
<dbReference type="GO" id="GO:0005509">
    <property type="term" value="F:calcium ion binding"/>
    <property type="evidence" value="ECO:0007669"/>
    <property type="project" value="TreeGrafter"/>
</dbReference>
<dbReference type="AlphaFoldDB" id="A0A8W8IXF0"/>
<evidence type="ECO:0000256" key="8">
    <source>
        <dbReference type="SAM" id="MobiDB-lite"/>
    </source>
</evidence>
<feature type="compositionally biased region" description="Basic residues" evidence="8">
    <location>
        <begin position="814"/>
        <end position="829"/>
    </location>
</feature>
<dbReference type="GO" id="GO:0005829">
    <property type="term" value="C:cytosol"/>
    <property type="evidence" value="ECO:0007669"/>
    <property type="project" value="TreeGrafter"/>
</dbReference>
<dbReference type="InterPro" id="IPR000008">
    <property type="entry name" value="C2_dom"/>
</dbReference>
<dbReference type="SUPFAM" id="SSF49562">
    <property type="entry name" value="C2 domain (Calcium/lipid-binding domain, CaLB)"/>
    <property type="match status" value="1"/>
</dbReference>
<dbReference type="GO" id="GO:0005544">
    <property type="term" value="F:calcium-dependent phospholipid binding"/>
    <property type="evidence" value="ECO:0007669"/>
    <property type="project" value="TreeGrafter"/>
</dbReference>
<dbReference type="Gene3D" id="3.40.1090.10">
    <property type="entry name" value="Cytosolic phospholipase A2 catalytic domain"/>
    <property type="match status" value="1"/>
</dbReference>
<dbReference type="SMART" id="SM00239">
    <property type="entry name" value="C2"/>
    <property type="match status" value="1"/>
</dbReference>
<keyword evidence="4 6" id="KW-0378">Hydrolase</keyword>
<comment type="catalytic activity">
    <reaction evidence="7">
        <text>a 1,2-diacyl-sn-glycero-3-phosphocholine + H2O = a 1-acyl-sn-glycero-3-phosphocholine + a fatty acid + H(+)</text>
        <dbReference type="Rhea" id="RHEA:15801"/>
        <dbReference type="ChEBI" id="CHEBI:15377"/>
        <dbReference type="ChEBI" id="CHEBI:15378"/>
        <dbReference type="ChEBI" id="CHEBI:28868"/>
        <dbReference type="ChEBI" id="CHEBI:57643"/>
        <dbReference type="ChEBI" id="CHEBI:58168"/>
        <dbReference type="EC" id="3.1.1.4"/>
    </reaction>
</comment>
<evidence type="ECO:0000256" key="6">
    <source>
        <dbReference type="PROSITE-ProRule" id="PRU00555"/>
    </source>
</evidence>
<comment type="subcellular location">
    <subcellularLocation>
        <location evidence="1">Cytoplasm</location>
    </subcellularLocation>
</comment>
<dbReference type="SMART" id="SM00022">
    <property type="entry name" value="PLAc"/>
    <property type="match status" value="1"/>
</dbReference>
<evidence type="ECO:0000256" key="7">
    <source>
        <dbReference type="RuleBase" id="RU362102"/>
    </source>
</evidence>
<evidence type="ECO:0000313" key="11">
    <source>
        <dbReference type="EnsemblMetazoa" id="G15835.7:cds"/>
    </source>
</evidence>
<dbReference type="Pfam" id="PF00168">
    <property type="entry name" value="C2"/>
    <property type="match status" value="1"/>
</dbReference>
<sequence>MTFNTGFDPYQVFEVEHRSCKILNVKVVGGRNITKGWMDYVDTPDPYLILRIKTAPEGRRRTKTKDNEVNPVWNEEFTFFLDGAVDNKLHMILMEANYGSLDQTIGDAWYSLNDLPPNEVVTKSFFFPKDGKSEVELEFRIHEDFRQFSENPTLRYSLCLCDQEKDFRKNRSDVVMKKMVELLGEERGPQDIEEVPTVGVIGSGGGFRAMVAYSGVFNALKKSGILDVTSYVAGLSGSSWYVSTLYSHKDWPEMHPGDMQEELMNNIDSSLIWLLSPQSIYRYVDRILEKRRNGQPVSFTDIFGHLVGETLLKDRLTTKLSDMREKVKDGKVPLPLMTCVNVKADRSARSFQEWVEFSPYEIGMPKYGAYMNSELFGSKFFMGKLVKSYGEPPLHFLQGIWGSAFCILFKRLLEDNRNKDPVEMIRQEMVKSLEQAQDEESSDSSEDEGDDDEEEEPEPVKKEPENNNVFKFPPTAPKGMSNGHPRSRHATLRKTKQKGYWQNFLSGLLENKRFEVLNSRAGRAGVVHNFMRGLSLQQAFPLSPFNPEESGANANRVSDDFDGLLEIHPTNVKRLYMVDAGLTFNSPYPLVLRPQRAVEIILSFDFSARPSDTTPPFKELKLAEKWANLNKLPFPPIDVTVFDREGMKELYIFKHPTDPYCPIVLHFCLVNIEFRRFKAPGVPRETNEEIKFAAFDIFDDKESPYSTFNFKYSHEAFKRLSKLTEFNTLLHVEDIKNVIADVIKNKRENGPKIPISVNEINNLQRVSIKNRQRLSKFVSKMKEGSLRRKSGSDAQQSTKGHSPLTKAESDALGKKKRPQMTIKGTRRVYRTSAAPDPSLTSPREDEEWDSVDAVVVRSRTTKGRVYATEEKFMTAAEGLPGDIWADPVCHSDEEEEFYVCMSDNEDDFADAV</sequence>
<protein>
    <recommendedName>
        <fullName evidence="2 7">Phospholipase A2</fullName>
        <ecNumber evidence="2 7">3.1.1.4</ecNumber>
    </recommendedName>
</protein>
<proteinExistence type="predicted"/>
<dbReference type="SUPFAM" id="SSF52151">
    <property type="entry name" value="FabD/lysophospholipase-like"/>
    <property type="match status" value="2"/>
</dbReference>
<reference evidence="11" key="1">
    <citation type="submission" date="2022-08" db="UniProtKB">
        <authorList>
            <consortium name="EnsemblMetazoa"/>
        </authorList>
    </citation>
    <scope>IDENTIFICATION</scope>
    <source>
        <strain evidence="11">05x7-T-G4-1.051#20</strain>
    </source>
</reference>
<dbReference type="Proteomes" id="UP000005408">
    <property type="component" value="Unassembled WGS sequence"/>
</dbReference>
<dbReference type="GO" id="GO:0047498">
    <property type="term" value="F:calcium-dependent phospholipase A2 activity"/>
    <property type="evidence" value="ECO:0007669"/>
    <property type="project" value="TreeGrafter"/>
</dbReference>
<feature type="domain" description="C2" evidence="9">
    <location>
        <begin position="4"/>
        <end position="125"/>
    </location>
</feature>
<dbReference type="InterPro" id="IPR016035">
    <property type="entry name" value="Acyl_Trfase/lysoPLipase"/>
</dbReference>
<dbReference type="PANTHER" id="PTHR10728">
    <property type="entry name" value="CYTOSOLIC PHOSPHOLIPASE A2"/>
    <property type="match status" value="1"/>
</dbReference>
<keyword evidence="6 7" id="KW-0442">Lipid degradation</keyword>
<dbReference type="Pfam" id="PF01735">
    <property type="entry name" value="PLA2_B"/>
    <property type="match status" value="1"/>
</dbReference>
<evidence type="ECO:0000259" key="10">
    <source>
        <dbReference type="PROSITE" id="PS51210"/>
    </source>
</evidence>
<dbReference type="Gene3D" id="2.60.40.150">
    <property type="entry name" value="C2 domain"/>
    <property type="match status" value="1"/>
</dbReference>
<dbReference type="PANTHER" id="PTHR10728:SF40">
    <property type="entry name" value="PATATIN FAMILY PROTEIN"/>
    <property type="match status" value="1"/>
</dbReference>
<keyword evidence="12" id="KW-1185">Reference proteome</keyword>
<evidence type="ECO:0000256" key="2">
    <source>
        <dbReference type="ARBA" id="ARBA00013278"/>
    </source>
</evidence>
<dbReference type="GO" id="GO:0046475">
    <property type="term" value="P:glycerophospholipid catabolic process"/>
    <property type="evidence" value="ECO:0007669"/>
    <property type="project" value="TreeGrafter"/>
</dbReference>
<feature type="domain" description="PLA2c" evidence="10">
    <location>
        <begin position="146"/>
        <end position="773"/>
    </location>
</feature>
<dbReference type="EnsemblMetazoa" id="G15835.1">
    <property type="protein sequence ID" value="G15835.1:cds"/>
    <property type="gene ID" value="G15835"/>
</dbReference>
<dbReference type="PROSITE" id="PS51210">
    <property type="entry name" value="PLA2C"/>
    <property type="match status" value="1"/>
</dbReference>
<keyword evidence="7" id="KW-0106">Calcium</keyword>
<feature type="region of interest" description="Disordered" evidence="8">
    <location>
        <begin position="779"/>
        <end position="845"/>
    </location>
</feature>
<evidence type="ECO:0000259" key="9">
    <source>
        <dbReference type="PROSITE" id="PS50004"/>
    </source>
</evidence>
<dbReference type="EnsemblMetazoa" id="G15835.7">
    <property type="protein sequence ID" value="G15835.7:cds"/>
    <property type="gene ID" value="G15835"/>
</dbReference>
<evidence type="ECO:0000256" key="1">
    <source>
        <dbReference type="ARBA" id="ARBA00004496"/>
    </source>
</evidence>
<dbReference type="InterPro" id="IPR002642">
    <property type="entry name" value="LysoPLipase_cat_dom"/>
</dbReference>
<dbReference type="EC" id="3.1.1.4" evidence="2 7"/>
<evidence type="ECO:0000256" key="5">
    <source>
        <dbReference type="ARBA" id="ARBA00023098"/>
    </source>
</evidence>